<accession>A0A0S4IS77</accession>
<proteinExistence type="predicted"/>
<feature type="region of interest" description="Disordered" evidence="1">
    <location>
        <begin position="1"/>
        <end position="43"/>
    </location>
</feature>
<reference evidence="3" key="1">
    <citation type="submission" date="2015-09" db="EMBL/GenBank/DDBJ databases">
        <authorList>
            <consortium name="Pathogen Informatics"/>
        </authorList>
    </citation>
    <scope>NUCLEOTIDE SEQUENCE [LARGE SCALE GENOMIC DNA]</scope>
    <source>
        <strain evidence="3">Lake Konstanz</strain>
    </source>
</reference>
<dbReference type="AlphaFoldDB" id="A0A0S4IS77"/>
<evidence type="ECO:0000313" key="3">
    <source>
        <dbReference type="Proteomes" id="UP000051952"/>
    </source>
</evidence>
<name>A0A0S4IS77_BODSA</name>
<keyword evidence="3" id="KW-1185">Reference proteome</keyword>
<dbReference type="Proteomes" id="UP000051952">
    <property type="component" value="Unassembled WGS sequence"/>
</dbReference>
<dbReference type="EMBL" id="CYKH01000331">
    <property type="protein sequence ID" value="CUF46680.1"/>
    <property type="molecule type" value="Genomic_DNA"/>
</dbReference>
<dbReference type="VEuPathDB" id="TriTrypDB:BSAL_62775"/>
<evidence type="ECO:0000313" key="2">
    <source>
        <dbReference type="EMBL" id="CUF46680.1"/>
    </source>
</evidence>
<evidence type="ECO:0000256" key="1">
    <source>
        <dbReference type="SAM" id="MobiDB-lite"/>
    </source>
</evidence>
<feature type="compositionally biased region" description="Polar residues" evidence="1">
    <location>
        <begin position="1"/>
        <end position="20"/>
    </location>
</feature>
<sequence length="487" mass="53381">MTTANQPKRQVHPQNPSNASHARVPIVATAPPADDLQTPPAHTEPTAAWRASMDEGNVQYAAAKDAPSSTARTSAVKQALTKYNAALQLTKISKELASTNKNMSLACGLVVVDDDADPENRYYFLSEALTSAAMALAYATQGKMSAQWISEVLDKLNDLVDKSLVELAASSAVAPGGVVQLLTKLVHNSATQPHVRIVFAKALLDRANKKGAHAISEGEYNRAAEVTDERAELRSSVLEWVCDPLCEGLKPSVDEVNSALLNTMCLASVKKLLQRGKALREESVADVGIDMEKVFEAMDTLRLGVVECQHRKLHIDIEAELLSEIGYIWSNILKVDEPAYRAYHASVQCALACPRMFTGNWFKRANDAVEKHQQAEAAEEQRKNIDVHEAIRKSLASELATLAAKNTSIEDILTHVTTTYPGRVAFDKYNPTRHGLGKDAHYLKLLKKVVGNFHANNTTTQTPKVQMLYGEITRVLTNYINAEKQCD</sequence>
<gene>
    <name evidence="2" type="ORF">BSAL_62750</name>
</gene>
<protein>
    <submittedName>
        <fullName evidence="2">Uncharacterized protein</fullName>
    </submittedName>
</protein>
<organism evidence="2 3">
    <name type="scientific">Bodo saltans</name>
    <name type="common">Flagellated protozoan</name>
    <dbReference type="NCBI Taxonomy" id="75058"/>
    <lineage>
        <taxon>Eukaryota</taxon>
        <taxon>Discoba</taxon>
        <taxon>Euglenozoa</taxon>
        <taxon>Kinetoplastea</taxon>
        <taxon>Metakinetoplastina</taxon>
        <taxon>Eubodonida</taxon>
        <taxon>Bodonidae</taxon>
        <taxon>Bodo</taxon>
    </lineage>
</organism>